<name>A0ABU4DVI8_9DEIO</name>
<proteinExistence type="predicted"/>
<protein>
    <submittedName>
        <fullName evidence="1">Uncharacterized protein</fullName>
    </submittedName>
</protein>
<keyword evidence="2" id="KW-1185">Reference proteome</keyword>
<evidence type="ECO:0000313" key="1">
    <source>
        <dbReference type="EMBL" id="MDV6376436.1"/>
    </source>
</evidence>
<dbReference type="Proteomes" id="UP001276150">
    <property type="component" value="Unassembled WGS sequence"/>
</dbReference>
<sequence>MKNPTPNRATYLSELNTIAAAQVDADIAAGTLPPSARAELLPLCETVFSAQWDVRHGHAELDTLDAAHAALRARNRALAIHA</sequence>
<reference evidence="1 2" key="1">
    <citation type="submission" date="2022-11" db="EMBL/GenBank/DDBJ databases">
        <title>Deinococcus ZS9-10, Low Temperature and Draught-tolerating, UV-resistant Bacteria from Continental Antarctica.</title>
        <authorList>
            <person name="Cheng L."/>
        </authorList>
    </citation>
    <scope>NUCLEOTIDE SEQUENCE [LARGE SCALE GENOMIC DNA]</scope>
    <source>
        <strain evidence="1 2">ZS9-10</strain>
    </source>
</reference>
<organism evidence="1 2">
    <name type="scientific">Deinococcus arenicola</name>
    <dbReference type="NCBI Taxonomy" id="2994950"/>
    <lineage>
        <taxon>Bacteria</taxon>
        <taxon>Thermotogati</taxon>
        <taxon>Deinococcota</taxon>
        <taxon>Deinococci</taxon>
        <taxon>Deinococcales</taxon>
        <taxon>Deinococcaceae</taxon>
        <taxon>Deinococcus</taxon>
    </lineage>
</organism>
<gene>
    <name evidence="1" type="ORF">ORD21_17720</name>
</gene>
<dbReference type="RefSeq" id="WP_317641792.1">
    <property type="nucleotide sequence ID" value="NZ_JAPMIV010000062.1"/>
</dbReference>
<evidence type="ECO:0000313" key="2">
    <source>
        <dbReference type="Proteomes" id="UP001276150"/>
    </source>
</evidence>
<accession>A0ABU4DVI8</accession>
<dbReference type="EMBL" id="JAPMIV010000062">
    <property type="protein sequence ID" value="MDV6376436.1"/>
    <property type="molecule type" value="Genomic_DNA"/>
</dbReference>
<comment type="caution">
    <text evidence="1">The sequence shown here is derived from an EMBL/GenBank/DDBJ whole genome shotgun (WGS) entry which is preliminary data.</text>
</comment>